<keyword evidence="2" id="KW-1185">Reference proteome</keyword>
<accession>A0A497XLT6</accession>
<reference evidence="1 2" key="1">
    <citation type="submission" date="2018-10" db="EMBL/GenBank/DDBJ databases">
        <title>Genomic Encyclopedia of Archaeal and Bacterial Type Strains, Phase II (KMG-II): from individual species to whole genera.</title>
        <authorList>
            <person name="Goeker M."/>
        </authorList>
    </citation>
    <scope>NUCLEOTIDE SEQUENCE [LARGE SCALE GENOMIC DNA]</scope>
    <source>
        <strain evidence="1 2">DSM 16510</strain>
    </source>
</reference>
<name>A0A497XLT6_9AQUI</name>
<dbReference type="OrthoDB" id="15650at2"/>
<comment type="caution">
    <text evidence="1">The sequence shown here is derived from an EMBL/GenBank/DDBJ whole genome shotgun (WGS) entry which is preliminary data.</text>
</comment>
<evidence type="ECO:0000313" key="1">
    <source>
        <dbReference type="EMBL" id="RLJ69837.1"/>
    </source>
</evidence>
<dbReference type="Proteomes" id="UP000267841">
    <property type="component" value="Unassembled WGS sequence"/>
</dbReference>
<protein>
    <submittedName>
        <fullName evidence="1">Uncharacterized protein</fullName>
    </submittedName>
</protein>
<proteinExistence type="predicted"/>
<gene>
    <name evidence="1" type="ORF">BCF55_0094</name>
</gene>
<evidence type="ECO:0000313" key="2">
    <source>
        <dbReference type="Proteomes" id="UP000267841"/>
    </source>
</evidence>
<dbReference type="AlphaFoldDB" id="A0A497XLT6"/>
<dbReference type="RefSeq" id="WP_121008721.1">
    <property type="nucleotide sequence ID" value="NZ_RCCJ01000001.1"/>
</dbReference>
<sequence length="87" mass="9675">MKGLAVLIALLLSLEGFLFIKHEHRDGKKHPECAICIFKSQKQVESKVEIKPKGVVLGAFYIGPPELSSLYYKQTSSYTSIRGPPTL</sequence>
<organism evidence="1 2">
    <name type="scientific">Hydrogenivirga caldilitoris</name>
    <dbReference type="NCBI Taxonomy" id="246264"/>
    <lineage>
        <taxon>Bacteria</taxon>
        <taxon>Pseudomonadati</taxon>
        <taxon>Aquificota</taxon>
        <taxon>Aquificia</taxon>
        <taxon>Aquificales</taxon>
        <taxon>Aquificaceae</taxon>
        <taxon>Hydrogenivirga</taxon>
    </lineage>
</organism>
<dbReference type="EMBL" id="RCCJ01000001">
    <property type="protein sequence ID" value="RLJ69837.1"/>
    <property type="molecule type" value="Genomic_DNA"/>
</dbReference>